<comment type="caution">
    <text evidence="1">The sequence shown here is derived from an EMBL/GenBank/DDBJ whole genome shotgun (WGS) entry which is preliminary data.</text>
</comment>
<reference evidence="1" key="1">
    <citation type="submission" date="2021-06" db="EMBL/GenBank/DDBJ databases">
        <authorList>
            <person name="Kallberg Y."/>
            <person name="Tangrot J."/>
            <person name="Rosling A."/>
        </authorList>
    </citation>
    <scope>NUCLEOTIDE SEQUENCE</scope>
    <source>
        <strain evidence="1">87-6 pot B 2015</strain>
    </source>
</reference>
<gene>
    <name evidence="1" type="ORF">FMOSSE_LOCUS13828</name>
</gene>
<evidence type="ECO:0000313" key="1">
    <source>
        <dbReference type="EMBL" id="CAG8701299.1"/>
    </source>
</evidence>
<feature type="non-terminal residue" evidence="1">
    <location>
        <position position="1"/>
    </location>
</feature>
<proteinExistence type="predicted"/>
<organism evidence="1 2">
    <name type="scientific">Funneliformis mosseae</name>
    <name type="common">Endomycorrhizal fungus</name>
    <name type="synonym">Glomus mosseae</name>
    <dbReference type="NCBI Taxonomy" id="27381"/>
    <lineage>
        <taxon>Eukaryota</taxon>
        <taxon>Fungi</taxon>
        <taxon>Fungi incertae sedis</taxon>
        <taxon>Mucoromycota</taxon>
        <taxon>Glomeromycotina</taxon>
        <taxon>Glomeromycetes</taxon>
        <taxon>Glomerales</taxon>
        <taxon>Glomeraceae</taxon>
        <taxon>Funneliformis</taxon>
    </lineage>
</organism>
<evidence type="ECO:0000313" key="2">
    <source>
        <dbReference type="Proteomes" id="UP000789375"/>
    </source>
</evidence>
<name>A0A9N9N554_FUNMO</name>
<protein>
    <submittedName>
        <fullName evidence="1">13393_t:CDS:1</fullName>
    </submittedName>
</protein>
<dbReference type="EMBL" id="CAJVPP010008998">
    <property type="protein sequence ID" value="CAG8701299.1"/>
    <property type="molecule type" value="Genomic_DNA"/>
</dbReference>
<sequence>KDMMRELHMAAEMRHLAKEKISQKVDTIRGWISRYSTHIKMEAAKKALTTSGNF</sequence>
<accession>A0A9N9N554</accession>
<dbReference type="AlphaFoldDB" id="A0A9N9N554"/>
<dbReference type="Proteomes" id="UP000789375">
    <property type="component" value="Unassembled WGS sequence"/>
</dbReference>
<keyword evidence="2" id="KW-1185">Reference proteome</keyword>